<dbReference type="EMBL" id="JWZX01003199">
    <property type="protein sequence ID" value="KOO23375.1"/>
    <property type="molecule type" value="Genomic_DNA"/>
</dbReference>
<reference evidence="4" key="1">
    <citation type="journal article" date="2015" name="PLoS Genet.">
        <title>Genome Sequence and Transcriptome Analyses of Chrysochromulina tobin: Metabolic Tools for Enhanced Algal Fitness in the Prominent Order Prymnesiales (Haptophyceae).</title>
        <authorList>
            <person name="Hovde B.T."/>
            <person name="Deodato C.R."/>
            <person name="Hunsperger H.M."/>
            <person name="Ryken S.A."/>
            <person name="Yost W."/>
            <person name="Jha R.K."/>
            <person name="Patterson J."/>
            <person name="Monnat R.J. Jr."/>
            <person name="Barlow S.B."/>
            <person name="Starkenburg S.R."/>
            <person name="Cattolico R.A."/>
        </authorList>
    </citation>
    <scope>NUCLEOTIDE SEQUENCE</scope>
    <source>
        <strain evidence="4">CCMP291</strain>
    </source>
</reference>
<name>A0A0M0JA48_9EUKA</name>
<feature type="region of interest" description="Disordered" evidence="1">
    <location>
        <begin position="39"/>
        <end position="68"/>
    </location>
</feature>
<feature type="compositionally biased region" description="Low complexity" evidence="1">
    <location>
        <begin position="48"/>
        <end position="68"/>
    </location>
</feature>
<evidence type="ECO:0000313" key="4">
    <source>
        <dbReference type="Proteomes" id="UP000037460"/>
    </source>
</evidence>
<protein>
    <submittedName>
        <fullName evidence="3">Uncharacterized protein</fullName>
    </submittedName>
</protein>
<feature type="signal peptide" evidence="2">
    <location>
        <begin position="1"/>
        <end position="29"/>
    </location>
</feature>
<comment type="caution">
    <text evidence="3">The sequence shown here is derived from an EMBL/GenBank/DDBJ whole genome shotgun (WGS) entry which is preliminary data.</text>
</comment>
<sequence length="314" mass="35010">MRCSNRELLAYALVLLAALSLILQSDLLAFESPHRASNKKHSARWRSLTEQQKQQQQQLEAQASEETALPKLTRRSGTTIFTSAAARAAVVDSVDAIATTARGEGFVELPAAATRTAAAVVATSTSNSAVGERDCPSVFVYNASQFSSKQLLDVGFGWPLNEPWLFYSDQHNTGAVVLGRVLSSKRCRLVSDPQEASLFLVPLEFPPSRQATPKEIARVWEFMPPADEERLWHVCKRLYEEDWRHVLEHWSPQTARKHVFVPIHFFELDGFCRGAEPAYDLLVESRRANAELLALTPAIRTGPLYSELLGESTF</sequence>
<proteinExistence type="predicted"/>
<gene>
    <name evidence="3" type="ORF">Ctob_001017</name>
</gene>
<evidence type="ECO:0000256" key="1">
    <source>
        <dbReference type="SAM" id="MobiDB-lite"/>
    </source>
</evidence>
<organism evidence="3 4">
    <name type="scientific">Chrysochromulina tobinii</name>
    <dbReference type="NCBI Taxonomy" id="1460289"/>
    <lineage>
        <taxon>Eukaryota</taxon>
        <taxon>Haptista</taxon>
        <taxon>Haptophyta</taxon>
        <taxon>Prymnesiophyceae</taxon>
        <taxon>Prymnesiales</taxon>
        <taxon>Chrysochromulinaceae</taxon>
        <taxon>Chrysochromulina</taxon>
    </lineage>
</organism>
<keyword evidence="2" id="KW-0732">Signal</keyword>
<feature type="non-terminal residue" evidence="3">
    <location>
        <position position="314"/>
    </location>
</feature>
<keyword evidence="4" id="KW-1185">Reference proteome</keyword>
<feature type="chain" id="PRO_5005601668" evidence="2">
    <location>
        <begin position="30"/>
        <end position="314"/>
    </location>
</feature>
<accession>A0A0M0JA48</accession>
<evidence type="ECO:0000256" key="2">
    <source>
        <dbReference type="SAM" id="SignalP"/>
    </source>
</evidence>
<evidence type="ECO:0000313" key="3">
    <source>
        <dbReference type="EMBL" id="KOO23375.1"/>
    </source>
</evidence>
<dbReference type="Proteomes" id="UP000037460">
    <property type="component" value="Unassembled WGS sequence"/>
</dbReference>
<dbReference type="AlphaFoldDB" id="A0A0M0JA48"/>